<name>V7B7A7_PHAVU</name>
<feature type="compositionally biased region" description="Gly residues" evidence="1">
    <location>
        <begin position="28"/>
        <end position="58"/>
    </location>
</feature>
<evidence type="ECO:0000313" key="3">
    <source>
        <dbReference type="Proteomes" id="UP000000226"/>
    </source>
</evidence>
<evidence type="ECO:0000313" key="2">
    <source>
        <dbReference type="EMBL" id="ESW13689.1"/>
    </source>
</evidence>
<organism evidence="2 3">
    <name type="scientific">Phaseolus vulgaris</name>
    <name type="common">Kidney bean</name>
    <name type="synonym">French bean</name>
    <dbReference type="NCBI Taxonomy" id="3885"/>
    <lineage>
        <taxon>Eukaryota</taxon>
        <taxon>Viridiplantae</taxon>
        <taxon>Streptophyta</taxon>
        <taxon>Embryophyta</taxon>
        <taxon>Tracheophyta</taxon>
        <taxon>Spermatophyta</taxon>
        <taxon>Magnoliopsida</taxon>
        <taxon>eudicotyledons</taxon>
        <taxon>Gunneridae</taxon>
        <taxon>Pentapetalae</taxon>
        <taxon>rosids</taxon>
        <taxon>fabids</taxon>
        <taxon>Fabales</taxon>
        <taxon>Fabaceae</taxon>
        <taxon>Papilionoideae</taxon>
        <taxon>50 kb inversion clade</taxon>
        <taxon>NPAAA clade</taxon>
        <taxon>indigoferoid/millettioid clade</taxon>
        <taxon>Phaseoleae</taxon>
        <taxon>Phaseolus</taxon>
    </lineage>
</organism>
<keyword evidence="3" id="KW-1185">Reference proteome</keyword>
<protein>
    <submittedName>
        <fullName evidence="2">Uncharacterized protein</fullName>
    </submittedName>
</protein>
<dbReference type="Proteomes" id="UP000000226">
    <property type="component" value="Chromosome 8"/>
</dbReference>
<gene>
    <name evidence="2" type="ORF">PHAVU_008G2175001g</name>
</gene>
<evidence type="ECO:0000256" key="1">
    <source>
        <dbReference type="SAM" id="MobiDB-lite"/>
    </source>
</evidence>
<dbReference type="Gramene" id="ESW13689">
    <property type="protein sequence ID" value="ESW13689"/>
    <property type="gene ID" value="PHAVU_008G2175001g"/>
</dbReference>
<accession>V7B7A7</accession>
<reference evidence="3" key="1">
    <citation type="journal article" date="2014" name="Nat. Genet.">
        <title>A reference genome for common bean and genome-wide analysis of dual domestications.</title>
        <authorList>
            <person name="Schmutz J."/>
            <person name="McClean P.E."/>
            <person name="Mamidi S."/>
            <person name="Wu G.A."/>
            <person name="Cannon S.B."/>
            <person name="Grimwood J."/>
            <person name="Jenkins J."/>
            <person name="Shu S."/>
            <person name="Song Q."/>
            <person name="Chavarro C."/>
            <person name="Torres-Torres M."/>
            <person name="Geffroy V."/>
            <person name="Moghaddam S.M."/>
            <person name="Gao D."/>
            <person name="Abernathy B."/>
            <person name="Barry K."/>
            <person name="Blair M."/>
            <person name="Brick M.A."/>
            <person name="Chovatia M."/>
            <person name="Gepts P."/>
            <person name="Goodstein D.M."/>
            <person name="Gonzales M."/>
            <person name="Hellsten U."/>
            <person name="Hyten D.L."/>
            <person name="Jia G."/>
            <person name="Kelly J.D."/>
            <person name="Kudrna D."/>
            <person name="Lee R."/>
            <person name="Richard M.M."/>
            <person name="Miklas P.N."/>
            <person name="Osorno J.M."/>
            <person name="Rodrigues J."/>
            <person name="Thareau V."/>
            <person name="Urrea C.A."/>
            <person name="Wang M."/>
            <person name="Yu Y."/>
            <person name="Zhang M."/>
            <person name="Wing R.A."/>
            <person name="Cregan P.B."/>
            <person name="Rokhsar D.S."/>
            <person name="Jackson S.A."/>
        </authorList>
    </citation>
    <scope>NUCLEOTIDE SEQUENCE [LARGE SCALE GENOMIC DNA]</scope>
    <source>
        <strain evidence="3">cv. G19833</strain>
    </source>
</reference>
<dbReference type="EMBL" id="CM002295">
    <property type="protein sequence ID" value="ESW13689.1"/>
    <property type="molecule type" value="Genomic_DNA"/>
</dbReference>
<feature type="non-terminal residue" evidence="2">
    <location>
        <position position="58"/>
    </location>
</feature>
<sequence>MNLKGGGYEVLSGRKLVSNYGTDNCKGKGSGGSGGGQGGGEGGSGGGTEGGGGWGGGG</sequence>
<dbReference type="AlphaFoldDB" id="V7B7A7"/>
<feature type="region of interest" description="Disordered" evidence="1">
    <location>
        <begin position="19"/>
        <end position="58"/>
    </location>
</feature>
<proteinExistence type="predicted"/>